<name>A0ABP9G7U3_9SPHI</name>
<proteinExistence type="predicted"/>
<dbReference type="SUPFAM" id="SSF46689">
    <property type="entry name" value="Homeodomain-like"/>
    <property type="match status" value="1"/>
</dbReference>
<feature type="domain" description="HTH araC/xylS-type" evidence="4">
    <location>
        <begin position="195"/>
        <end position="300"/>
    </location>
</feature>
<evidence type="ECO:0000256" key="3">
    <source>
        <dbReference type="ARBA" id="ARBA00023163"/>
    </source>
</evidence>
<evidence type="ECO:0000313" key="6">
    <source>
        <dbReference type="Proteomes" id="UP001501436"/>
    </source>
</evidence>
<reference evidence="6" key="1">
    <citation type="journal article" date="2019" name="Int. J. Syst. Evol. Microbiol.">
        <title>The Global Catalogue of Microorganisms (GCM) 10K type strain sequencing project: providing services to taxonomists for standard genome sequencing and annotation.</title>
        <authorList>
            <consortium name="The Broad Institute Genomics Platform"/>
            <consortium name="The Broad Institute Genome Sequencing Center for Infectious Disease"/>
            <person name="Wu L."/>
            <person name="Ma J."/>
        </authorList>
    </citation>
    <scope>NUCLEOTIDE SEQUENCE [LARGE SCALE GENOMIC DNA]</scope>
    <source>
        <strain evidence="6">JCM 18283</strain>
    </source>
</reference>
<accession>A0ABP9G7U3</accession>
<keyword evidence="3" id="KW-0804">Transcription</keyword>
<dbReference type="InterPro" id="IPR009057">
    <property type="entry name" value="Homeodomain-like_sf"/>
</dbReference>
<evidence type="ECO:0000313" key="5">
    <source>
        <dbReference type="EMBL" id="GAA4925489.1"/>
    </source>
</evidence>
<keyword evidence="6" id="KW-1185">Reference proteome</keyword>
<dbReference type="SMART" id="SM00342">
    <property type="entry name" value="HTH_ARAC"/>
    <property type="match status" value="1"/>
</dbReference>
<dbReference type="Pfam" id="PF12833">
    <property type="entry name" value="HTH_18"/>
    <property type="match status" value="1"/>
</dbReference>
<dbReference type="Proteomes" id="UP001501436">
    <property type="component" value="Unassembled WGS sequence"/>
</dbReference>
<keyword evidence="1" id="KW-0805">Transcription regulation</keyword>
<sequence>MANSKPYRISSVTEIHRLMGLPKPHHPLISIVDLKGLRNDTDIDAVIFDLYVISMKRGCDGLHYGQQKYDFDEGLMAFMSPGQVLRGEENGVPSNLQGWMLFVHPDFLWNTSLATKIRRYEYFSYATHEALFLSDKEEVLINELVKNIKTEYAGNIDKFSQDIIISHLETLLNYAERFYQRQFITRKITNHQILDQVEVLLTTYLKNEALLAKGLPTVQYFADALNISAKYLSSLLKQLTGQTMQQIIHEKLIEKAKEKLSTTRMSVSEIAYQLGFEHPQSFNKLFKSKTKQSPLNFRQSFN</sequence>
<protein>
    <submittedName>
        <fullName evidence="5">Helix-turn-helix domain-containing protein</fullName>
    </submittedName>
</protein>
<gene>
    <name evidence="5" type="ORF">GCM10023313_32550</name>
</gene>
<organism evidence="5 6">
    <name type="scientific">Mucilaginibacter defluvii</name>
    <dbReference type="NCBI Taxonomy" id="1196019"/>
    <lineage>
        <taxon>Bacteria</taxon>
        <taxon>Pseudomonadati</taxon>
        <taxon>Bacteroidota</taxon>
        <taxon>Sphingobacteriia</taxon>
        <taxon>Sphingobacteriales</taxon>
        <taxon>Sphingobacteriaceae</taxon>
        <taxon>Mucilaginibacter</taxon>
    </lineage>
</organism>
<evidence type="ECO:0000256" key="2">
    <source>
        <dbReference type="ARBA" id="ARBA00023125"/>
    </source>
</evidence>
<dbReference type="Gene3D" id="1.10.10.60">
    <property type="entry name" value="Homeodomain-like"/>
    <property type="match status" value="2"/>
</dbReference>
<evidence type="ECO:0000256" key="1">
    <source>
        <dbReference type="ARBA" id="ARBA00023015"/>
    </source>
</evidence>
<comment type="caution">
    <text evidence="5">The sequence shown here is derived from an EMBL/GenBank/DDBJ whole genome shotgun (WGS) entry which is preliminary data.</text>
</comment>
<dbReference type="PANTHER" id="PTHR43280:SF32">
    <property type="entry name" value="TRANSCRIPTIONAL REGULATORY PROTEIN"/>
    <property type="match status" value="1"/>
</dbReference>
<keyword evidence="2" id="KW-0238">DNA-binding</keyword>
<dbReference type="PROSITE" id="PS01124">
    <property type="entry name" value="HTH_ARAC_FAMILY_2"/>
    <property type="match status" value="1"/>
</dbReference>
<dbReference type="InterPro" id="IPR018060">
    <property type="entry name" value="HTH_AraC"/>
</dbReference>
<dbReference type="EMBL" id="BAABJI010000002">
    <property type="protein sequence ID" value="GAA4925489.1"/>
    <property type="molecule type" value="Genomic_DNA"/>
</dbReference>
<dbReference type="RefSeq" id="WP_345332677.1">
    <property type="nucleotide sequence ID" value="NZ_BAABJI010000002.1"/>
</dbReference>
<dbReference type="PANTHER" id="PTHR43280">
    <property type="entry name" value="ARAC-FAMILY TRANSCRIPTIONAL REGULATOR"/>
    <property type="match status" value="1"/>
</dbReference>
<evidence type="ECO:0000259" key="4">
    <source>
        <dbReference type="PROSITE" id="PS01124"/>
    </source>
</evidence>